<feature type="compositionally biased region" description="Low complexity" evidence="1">
    <location>
        <begin position="1"/>
        <end position="14"/>
    </location>
</feature>
<feature type="compositionally biased region" description="Polar residues" evidence="1">
    <location>
        <begin position="61"/>
        <end position="86"/>
    </location>
</feature>
<keyword evidence="3" id="KW-1185">Reference proteome</keyword>
<sequence length="537" mass="57952">MSSQIPSSASPSSSRQLTRENTLARTHQTNASTAPTSSSRGLTHAQLFGSSAALPPMIPTASASSHHTQPSAVTQASRQQEHSANSLLALRSRRNVEQLKREIQKLTYADNFGNNLTQAADLIHNDLRTAFHRLPLSLEDSEHIESLCRRLNETLEGWAAEVSELDNAVLRADPANLPTADSVPLEERLATVQAWKDVTLAWKKFTLTIPTEEAARQQRIVAQRMRNLFRDEVQQPLAQATSGQRMLSAAEAQAQNWVADAATLLANVFSSADALLDSTIELWQQFDLRVGVPVPGEGDEAPPAVAPATTKPWDRFRAKTKGKLSRMMAGLKVKGGRRDGPSGKGKNPATVGVPTLVSTTMTRGDLIDLRQPFLEAAGAAVPAPNPEIEHAPNPLTAVPSPPDPHPYPHLPEPSRATALADAIHFDLGGDDNDDYHYDTEARNYLAERARHRAAALETLDLPREVSATIEERWLAHLQVVEEAEAEAQAQAQAFAEAEAEAAFGLGRGGESSSAQGGVGTALHPNLEGFRFGFSGSE</sequence>
<feature type="region of interest" description="Disordered" evidence="1">
    <location>
        <begin position="53"/>
        <end position="89"/>
    </location>
</feature>
<dbReference type="AlphaFoldDB" id="A0A6A6BH04"/>
<feature type="region of interest" description="Disordered" evidence="1">
    <location>
        <begin position="333"/>
        <end position="352"/>
    </location>
</feature>
<gene>
    <name evidence="2" type="ORF">K452DRAFT_307417</name>
</gene>
<feature type="region of interest" description="Disordered" evidence="1">
    <location>
        <begin position="1"/>
        <end position="41"/>
    </location>
</feature>
<dbReference type="Proteomes" id="UP000799438">
    <property type="component" value="Unassembled WGS sequence"/>
</dbReference>
<dbReference type="EMBL" id="ML995482">
    <property type="protein sequence ID" value="KAF2143256.1"/>
    <property type="molecule type" value="Genomic_DNA"/>
</dbReference>
<reference evidence="2" key="1">
    <citation type="journal article" date="2020" name="Stud. Mycol.">
        <title>101 Dothideomycetes genomes: a test case for predicting lifestyles and emergence of pathogens.</title>
        <authorList>
            <person name="Haridas S."/>
            <person name="Albert R."/>
            <person name="Binder M."/>
            <person name="Bloem J."/>
            <person name="Labutti K."/>
            <person name="Salamov A."/>
            <person name="Andreopoulos B."/>
            <person name="Baker S."/>
            <person name="Barry K."/>
            <person name="Bills G."/>
            <person name="Bluhm B."/>
            <person name="Cannon C."/>
            <person name="Castanera R."/>
            <person name="Culley D."/>
            <person name="Daum C."/>
            <person name="Ezra D."/>
            <person name="Gonzalez J."/>
            <person name="Henrissat B."/>
            <person name="Kuo A."/>
            <person name="Liang C."/>
            <person name="Lipzen A."/>
            <person name="Lutzoni F."/>
            <person name="Magnuson J."/>
            <person name="Mondo S."/>
            <person name="Nolan M."/>
            <person name="Ohm R."/>
            <person name="Pangilinan J."/>
            <person name="Park H.-J."/>
            <person name="Ramirez L."/>
            <person name="Alfaro M."/>
            <person name="Sun H."/>
            <person name="Tritt A."/>
            <person name="Yoshinaga Y."/>
            <person name="Zwiers L.-H."/>
            <person name="Turgeon B."/>
            <person name="Goodwin S."/>
            <person name="Spatafora J."/>
            <person name="Crous P."/>
            <person name="Grigoriev I."/>
        </authorList>
    </citation>
    <scope>NUCLEOTIDE SEQUENCE</scope>
    <source>
        <strain evidence="2">CBS 121167</strain>
    </source>
</reference>
<organism evidence="2 3">
    <name type="scientific">Aplosporella prunicola CBS 121167</name>
    <dbReference type="NCBI Taxonomy" id="1176127"/>
    <lineage>
        <taxon>Eukaryota</taxon>
        <taxon>Fungi</taxon>
        <taxon>Dikarya</taxon>
        <taxon>Ascomycota</taxon>
        <taxon>Pezizomycotina</taxon>
        <taxon>Dothideomycetes</taxon>
        <taxon>Dothideomycetes incertae sedis</taxon>
        <taxon>Botryosphaeriales</taxon>
        <taxon>Aplosporellaceae</taxon>
        <taxon>Aplosporella</taxon>
    </lineage>
</organism>
<evidence type="ECO:0000313" key="2">
    <source>
        <dbReference type="EMBL" id="KAF2143256.1"/>
    </source>
</evidence>
<evidence type="ECO:0000313" key="3">
    <source>
        <dbReference type="Proteomes" id="UP000799438"/>
    </source>
</evidence>
<name>A0A6A6BH04_9PEZI</name>
<proteinExistence type="predicted"/>
<accession>A0A6A6BH04</accession>
<feature type="compositionally biased region" description="Polar residues" evidence="1">
    <location>
        <begin position="15"/>
        <end position="41"/>
    </location>
</feature>
<evidence type="ECO:0000256" key="1">
    <source>
        <dbReference type="SAM" id="MobiDB-lite"/>
    </source>
</evidence>
<dbReference type="GeneID" id="54300565"/>
<dbReference type="RefSeq" id="XP_033398968.1">
    <property type="nucleotide sequence ID" value="XM_033543068.1"/>
</dbReference>
<protein>
    <submittedName>
        <fullName evidence="2">Uncharacterized protein</fullName>
    </submittedName>
</protein>